<protein>
    <submittedName>
        <fullName evidence="2">Uncharacterized protein</fullName>
    </submittedName>
</protein>
<reference evidence="2" key="1">
    <citation type="submission" date="2020-11" db="EMBL/GenBank/DDBJ databases">
        <authorList>
            <person name="Tran Van P."/>
        </authorList>
    </citation>
    <scope>NUCLEOTIDE SEQUENCE</scope>
</reference>
<gene>
    <name evidence="2" type="ORF">TMSB3V08_LOCUS10216</name>
</gene>
<proteinExistence type="predicted"/>
<sequence>MTSQPQIMDVGRFRILTGNSIGKRPVGRPVRRWEDNIRMDLEEIGCNEVDWIELAQDRRNPQLTTNDQYFGHAERQIPDTRLRGKTRYLKLRDRFSRSRPLTDVIGALSGREREKRPVRASPTLEWTIVSERANKLVWSVISRTRDTRATDVEMSEDDDQIMMSKRQSPRTSVTGPSFIAESCSSIESHRDNIAVCTRVGHLGGFQECDVWFRPPRPFLTLYCNLWRTRDGGSWEDTGLVTKYNLGEHSVSWSVASICCKCCENSLDVVVLAER</sequence>
<feature type="compositionally biased region" description="Polar residues" evidence="1">
    <location>
        <begin position="165"/>
        <end position="175"/>
    </location>
</feature>
<dbReference type="EMBL" id="OB796545">
    <property type="protein sequence ID" value="CAD7433545.1"/>
    <property type="molecule type" value="Genomic_DNA"/>
</dbReference>
<evidence type="ECO:0000313" key="2">
    <source>
        <dbReference type="EMBL" id="CAD7433545.1"/>
    </source>
</evidence>
<organism evidence="2">
    <name type="scientific">Timema monikensis</name>
    <dbReference type="NCBI Taxonomy" id="170555"/>
    <lineage>
        <taxon>Eukaryota</taxon>
        <taxon>Metazoa</taxon>
        <taxon>Ecdysozoa</taxon>
        <taxon>Arthropoda</taxon>
        <taxon>Hexapoda</taxon>
        <taxon>Insecta</taxon>
        <taxon>Pterygota</taxon>
        <taxon>Neoptera</taxon>
        <taxon>Polyneoptera</taxon>
        <taxon>Phasmatodea</taxon>
        <taxon>Timematodea</taxon>
        <taxon>Timematoidea</taxon>
        <taxon>Timematidae</taxon>
        <taxon>Timema</taxon>
    </lineage>
</organism>
<evidence type="ECO:0000256" key="1">
    <source>
        <dbReference type="SAM" id="MobiDB-lite"/>
    </source>
</evidence>
<feature type="region of interest" description="Disordered" evidence="1">
    <location>
        <begin position="152"/>
        <end position="175"/>
    </location>
</feature>
<name>A0A7R9EHZ3_9NEOP</name>
<dbReference type="AlphaFoldDB" id="A0A7R9EHZ3"/>
<accession>A0A7R9EHZ3</accession>